<feature type="transmembrane region" description="Helical" evidence="1">
    <location>
        <begin position="124"/>
        <end position="145"/>
    </location>
</feature>
<feature type="transmembrane region" description="Helical" evidence="1">
    <location>
        <begin position="7"/>
        <end position="26"/>
    </location>
</feature>
<evidence type="ECO:0000313" key="3">
    <source>
        <dbReference type="Proteomes" id="UP000265703"/>
    </source>
</evidence>
<proteinExistence type="predicted"/>
<dbReference type="AlphaFoldDB" id="A0A397SJH5"/>
<keyword evidence="3" id="KW-1185">Reference proteome</keyword>
<dbReference type="EMBL" id="QKYT01000468">
    <property type="protein sequence ID" value="RIA84796.1"/>
    <property type="molecule type" value="Genomic_DNA"/>
</dbReference>
<keyword evidence="1" id="KW-0812">Transmembrane</keyword>
<keyword evidence="1" id="KW-1133">Transmembrane helix</keyword>
<name>A0A397SJH5_9GLOM</name>
<protein>
    <submittedName>
        <fullName evidence="2">Uncharacterized protein</fullName>
    </submittedName>
</protein>
<keyword evidence="1" id="KW-0472">Membrane</keyword>
<feature type="transmembrane region" description="Helical" evidence="1">
    <location>
        <begin position="85"/>
        <end position="104"/>
    </location>
</feature>
<comment type="caution">
    <text evidence="2">The sequence shown here is derived from an EMBL/GenBank/DDBJ whole genome shotgun (WGS) entry which is preliminary data.</text>
</comment>
<reference evidence="2 3" key="1">
    <citation type="submission" date="2018-06" db="EMBL/GenBank/DDBJ databases">
        <title>Comparative genomics reveals the genomic features of Rhizophagus irregularis, R. cerebriforme, R. diaphanum and Gigaspora rosea, and their symbiotic lifestyle signature.</title>
        <authorList>
            <person name="Morin E."/>
            <person name="San Clemente H."/>
            <person name="Chen E.C.H."/>
            <person name="De La Providencia I."/>
            <person name="Hainaut M."/>
            <person name="Kuo A."/>
            <person name="Kohler A."/>
            <person name="Murat C."/>
            <person name="Tang N."/>
            <person name="Roy S."/>
            <person name="Loubradou J."/>
            <person name="Henrissat B."/>
            <person name="Grigoriev I.V."/>
            <person name="Corradi N."/>
            <person name="Roux C."/>
            <person name="Martin F.M."/>
        </authorList>
    </citation>
    <scope>NUCLEOTIDE SEQUENCE [LARGE SCALE GENOMIC DNA]</scope>
    <source>
        <strain evidence="2 3">DAOM 227022</strain>
    </source>
</reference>
<dbReference type="Proteomes" id="UP000265703">
    <property type="component" value="Unassembled WGS sequence"/>
</dbReference>
<sequence length="281" mass="32505">MNKMIEFNYFVVLVVLMIMASVHNLIKSFLLYRAHILKISSTIKIIFNICGLACEMISDFAFSELVMIFLIWKLRQFGNPEKHDYIGYGLLLIRSLLHITYVTFTRPQIIFDPISSKCDDSVNHSKIFLLITAIIDLLIDVYVAYRFIQYIRSVKSNHYEQHFPLYSKLIMWNSLRILISSIHNINIITLRKSDNLIGEGGSEDDLEKISNNISESSISSKNIVLRASNGMLASMPLRNVRDEIIMEQQYNIMRIEPNYDILISQQSLSFYEVASMILGNE</sequence>
<gene>
    <name evidence="2" type="ORF">C1645_831744</name>
</gene>
<evidence type="ECO:0000256" key="1">
    <source>
        <dbReference type="SAM" id="Phobius"/>
    </source>
</evidence>
<evidence type="ECO:0000313" key="2">
    <source>
        <dbReference type="EMBL" id="RIA84796.1"/>
    </source>
</evidence>
<dbReference type="OrthoDB" id="2339686at2759"/>
<organism evidence="2 3">
    <name type="scientific">Glomus cerebriforme</name>
    <dbReference type="NCBI Taxonomy" id="658196"/>
    <lineage>
        <taxon>Eukaryota</taxon>
        <taxon>Fungi</taxon>
        <taxon>Fungi incertae sedis</taxon>
        <taxon>Mucoromycota</taxon>
        <taxon>Glomeromycotina</taxon>
        <taxon>Glomeromycetes</taxon>
        <taxon>Glomerales</taxon>
        <taxon>Glomeraceae</taxon>
        <taxon>Glomus</taxon>
    </lineage>
</organism>
<accession>A0A397SJH5</accession>
<feature type="transmembrane region" description="Helical" evidence="1">
    <location>
        <begin position="46"/>
        <end position="73"/>
    </location>
</feature>